<evidence type="ECO:0000256" key="3">
    <source>
        <dbReference type="ARBA" id="ARBA00022741"/>
    </source>
</evidence>
<protein>
    <recommendedName>
        <fullName evidence="8">Kinase</fullName>
        <ecNumber evidence="8">2.7.-.-</ecNumber>
    </recommendedName>
</protein>
<evidence type="ECO:0000256" key="5">
    <source>
        <dbReference type="ARBA" id="ARBA00022840"/>
    </source>
</evidence>
<reference evidence="9" key="2">
    <citation type="submission" date="2023-03" db="EMBL/GenBank/DDBJ databases">
        <authorList>
            <person name="Inwood S.N."/>
            <person name="Skelly J.G."/>
            <person name="Guhlin J."/>
            <person name="Harrop T.W.R."/>
            <person name="Goldson S.G."/>
            <person name="Dearden P.K."/>
        </authorList>
    </citation>
    <scope>NUCLEOTIDE SEQUENCE</scope>
    <source>
        <strain evidence="9">Irish</strain>
        <tissue evidence="9">Whole body</tissue>
    </source>
</reference>
<dbReference type="Gene3D" id="3.30.470.160">
    <property type="entry name" value="Inositol polyphosphate kinase"/>
    <property type="match status" value="1"/>
</dbReference>
<proteinExistence type="inferred from homology"/>
<evidence type="ECO:0000256" key="8">
    <source>
        <dbReference type="RuleBase" id="RU363090"/>
    </source>
</evidence>
<evidence type="ECO:0000256" key="7">
    <source>
        <dbReference type="ARBA" id="ARBA00036525"/>
    </source>
</evidence>
<dbReference type="Pfam" id="PF03770">
    <property type="entry name" value="IPK"/>
    <property type="match status" value="1"/>
</dbReference>
<keyword evidence="2 8" id="KW-0808">Transferase</keyword>
<sequence length="461" mass="53006">MLSITNQKMEPKHINDKLIINVNSMKGGLADDEKNVEMLLPNGTLRLETQVAGHPFDPMKNTTGMLRCCNGCILKPSEKEILQEREIMFYEKIQSSDDSVFKELSNFTPKYYGTVEFNIMKKQVKFLKLQDITDGMMEPCVMDVKIGQRTWDPLADSEKREKEMKKYAELKEAFGFYIPGFQVYNLTTGNLTKYNKDYGKKLNAKTVIEAIKIFLNLTEQPSPCRELVIKLLSPLWKILAFFRLQKKLRFYSSSILIAYDVKRLRQLIRLGMTEDCCVIKSSPINVRDKTTLSPMKINDPKEIPLDKGLFPLSPRSILAQITKKSKKKNVDKSNVLKRSGSDMTMDSNDTSNGISNLNGNTLNVNNGNIDHHFNETLDVRKLCRTHSYGHNYERDMIEMKDDYAILLQELSGESKKSQDWVRVYMIDFAHVFPAENESLDSNFLEGIENLIKIFESLLIVK</sequence>
<organism evidence="9 10">
    <name type="scientific">Microctonus aethiopoides</name>
    <dbReference type="NCBI Taxonomy" id="144406"/>
    <lineage>
        <taxon>Eukaryota</taxon>
        <taxon>Metazoa</taxon>
        <taxon>Ecdysozoa</taxon>
        <taxon>Arthropoda</taxon>
        <taxon>Hexapoda</taxon>
        <taxon>Insecta</taxon>
        <taxon>Pterygota</taxon>
        <taxon>Neoptera</taxon>
        <taxon>Endopterygota</taxon>
        <taxon>Hymenoptera</taxon>
        <taxon>Apocrita</taxon>
        <taxon>Ichneumonoidea</taxon>
        <taxon>Braconidae</taxon>
        <taxon>Euphorinae</taxon>
        <taxon>Microctonus</taxon>
    </lineage>
</organism>
<evidence type="ECO:0000256" key="4">
    <source>
        <dbReference type="ARBA" id="ARBA00022777"/>
    </source>
</evidence>
<dbReference type="Proteomes" id="UP001168990">
    <property type="component" value="Unassembled WGS sequence"/>
</dbReference>
<comment type="caution">
    <text evidence="9">The sequence shown here is derived from an EMBL/GenBank/DDBJ whole genome shotgun (WGS) entry which is preliminary data.</text>
</comment>
<name>A0AA39FNF9_9HYME</name>
<dbReference type="PANTHER" id="PTHR12400">
    <property type="entry name" value="INOSITOL POLYPHOSPHATE KINASE"/>
    <property type="match status" value="1"/>
</dbReference>
<gene>
    <name evidence="9" type="ORF">PV328_005908</name>
</gene>
<dbReference type="InterPro" id="IPR038286">
    <property type="entry name" value="IPK_sf"/>
</dbReference>
<dbReference type="AlphaFoldDB" id="A0AA39FNF9"/>
<keyword evidence="10" id="KW-1185">Reference proteome</keyword>
<evidence type="ECO:0000313" key="10">
    <source>
        <dbReference type="Proteomes" id="UP001168990"/>
    </source>
</evidence>
<dbReference type="EC" id="2.7.-.-" evidence="8"/>
<dbReference type="EMBL" id="JAQQBS010000002">
    <property type="protein sequence ID" value="KAK0172610.1"/>
    <property type="molecule type" value="Genomic_DNA"/>
</dbReference>
<dbReference type="GO" id="GO:0032958">
    <property type="term" value="P:inositol phosphate biosynthetic process"/>
    <property type="evidence" value="ECO:0007669"/>
    <property type="project" value="InterPro"/>
</dbReference>
<evidence type="ECO:0000256" key="6">
    <source>
        <dbReference type="ARBA" id="ARBA00036164"/>
    </source>
</evidence>
<keyword evidence="3" id="KW-0547">Nucleotide-binding</keyword>
<evidence type="ECO:0000256" key="1">
    <source>
        <dbReference type="ARBA" id="ARBA00007374"/>
    </source>
</evidence>
<dbReference type="GO" id="GO:0051765">
    <property type="term" value="F:inositol tetrakisphosphate kinase activity"/>
    <property type="evidence" value="ECO:0007669"/>
    <property type="project" value="TreeGrafter"/>
</dbReference>
<keyword evidence="4 8" id="KW-0418">Kinase</keyword>
<dbReference type="GO" id="GO:0005634">
    <property type="term" value="C:nucleus"/>
    <property type="evidence" value="ECO:0007669"/>
    <property type="project" value="TreeGrafter"/>
</dbReference>
<evidence type="ECO:0000256" key="2">
    <source>
        <dbReference type="ARBA" id="ARBA00022679"/>
    </source>
</evidence>
<dbReference type="GO" id="GO:0005524">
    <property type="term" value="F:ATP binding"/>
    <property type="evidence" value="ECO:0007669"/>
    <property type="project" value="UniProtKB-KW"/>
</dbReference>
<evidence type="ECO:0000313" key="9">
    <source>
        <dbReference type="EMBL" id="KAK0172610.1"/>
    </source>
</evidence>
<dbReference type="SUPFAM" id="SSF56104">
    <property type="entry name" value="SAICAR synthase-like"/>
    <property type="match status" value="1"/>
</dbReference>
<comment type="catalytic activity">
    <reaction evidence="7">
        <text>1D-myo-inositol 1,3,4,6-tetrakisphosphate + ATP = 1D-myo-inositol 1,3,4,5,6-pentakisphosphate + ADP + H(+)</text>
        <dbReference type="Rhea" id="RHEA:12717"/>
        <dbReference type="ChEBI" id="CHEBI:15378"/>
        <dbReference type="ChEBI" id="CHEBI:30616"/>
        <dbReference type="ChEBI" id="CHEBI:57660"/>
        <dbReference type="ChEBI" id="CHEBI:57733"/>
        <dbReference type="ChEBI" id="CHEBI:456216"/>
        <dbReference type="EC" id="2.7.1.140"/>
    </reaction>
</comment>
<reference evidence="9" key="1">
    <citation type="journal article" date="2023" name="bioRxiv">
        <title>Scaffold-level genome assemblies of two parasitoid biocontrol wasps reveal the parthenogenesis mechanism and an associated novel virus.</title>
        <authorList>
            <person name="Inwood S."/>
            <person name="Skelly J."/>
            <person name="Guhlin J."/>
            <person name="Harrop T."/>
            <person name="Goldson S."/>
            <person name="Dearden P."/>
        </authorList>
    </citation>
    <scope>NUCLEOTIDE SEQUENCE</scope>
    <source>
        <strain evidence="9">Irish</strain>
        <tissue evidence="9">Whole body</tissue>
    </source>
</reference>
<comment type="similarity">
    <text evidence="1 8">Belongs to the inositol phosphokinase (IPK) family.</text>
</comment>
<dbReference type="InterPro" id="IPR005522">
    <property type="entry name" value="IPK"/>
</dbReference>
<keyword evidence="5" id="KW-0067">ATP-binding</keyword>
<dbReference type="PANTHER" id="PTHR12400:SF51">
    <property type="entry name" value="INOSITOL POLYPHOSPHATE MULTIKINASE"/>
    <property type="match status" value="1"/>
</dbReference>
<comment type="catalytic activity">
    <reaction evidence="6">
        <text>1D-myo-inositol 1,4,5-trisphosphate + 2 ATP = 1D-myo-inositol 1,3,4,5,6-pentakisphosphate + 2 ADP + 2 H(+)</text>
        <dbReference type="Rhea" id="RHEA:32359"/>
        <dbReference type="ChEBI" id="CHEBI:15378"/>
        <dbReference type="ChEBI" id="CHEBI:30616"/>
        <dbReference type="ChEBI" id="CHEBI:57733"/>
        <dbReference type="ChEBI" id="CHEBI:203600"/>
        <dbReference type="ChEBI" id="CHEBI:456216"/>
        <dbReference type="EC" id="2.7.1.151"/>
    </reaction>
</comment>
<dbReference type="GO" id="GO:0008440">
    <property type="term" value="F:inositol-1,4,5-trisphosphate 3-kinase activity"/>
    <property type="evidence" value="ECO:0007669"/>
    <property type="project" value="TreeGrafter"/>
</dbReference>
<dbReference type="GO" id="GO:0005737">
    <property type="term" value="C:cytoplasm"/>
    <property type="evidence" value="ECO:0007669"/>
    <property type="project" value="TreeGrafter"/>
</dbReference>
<accession>A0AA39FNF9</accession>